<dbReference type="AlphaFoldDB" id="A0A1V6S5C4"/>
<protein>
    <submittedName>
        <fullName evidence="1">Uncharacterized protein</fullName>
    </submittedName>
</protein>
<sequence length="78" mass="8661">MSDLKVAENQRVPSPSDGQIQILDELRERRDRRAEVREAIDQEATRVKQAYAEGVDSSTDLLDTMLGGAADILAQMES</sequence>
<gene>
    <name evidence="1" type="ORF">PENVUL_c007G03474</name>
</gene>
<dbReference type="Proteomes" id="UP000191518">
    <property type="component" value="Unassembled WGS sequence"/>
</dbReference>
<evidence type="ECO:0000313" key="2">
    <source>
        <dbReference type="Proteomes" id="UP000191518"/>
    </source>
</evidence>
<evidence type="ECO:0000313" key="1">
    <source>
        <dbReference type="EMBL" id="OQE09242.1"/>
    </source>
</evidence>
<comment type="caution">
    <text evidence="1">The sequence shown here is derived from an EMBL/GenBank/DDBJ whole genome shotgun (WGS) entry which is preliminary data.</text>
</comment>
<reference evidence="2" key="1">
    <citation type="journal article" date="2017" name="Nat. Microbiol.">
        <title>Global analysis of biosynthetic gene clusters reveals vast potential of secondary metabolite production in Penicillium species.</title>
        <authorList>
            <person name="Nielsen J.C."/>
            <person name="Grijseels S."/>
            <person name="Prigent S."/>
            <person name="Ji B."/>
            <person name="Dainat J."/>
            <person name="Nielsen K.F."/>
            <person name="Frisvad J.C."/>
            <person name="Workman M."/>
            <person name="Nielsen J."/>
        </authorList>
    </citation>
    <scope>NUCLEOTIDE SEQUENCE [LARGE SCALE GENOMIC DNA]</scope>
    <source>
        <strain evidence="2">IBT 29486</strain>
    </source>
</reference>
<keyword evidence="2" id="KW-1185">Reference proteome</keyword>
<proteinExistence type="predicted"/>
<organism evidence="1 2">
    <name type="scientific">Penicillium vulpinum</name>
    <dbReference type="NCBI Taxonomy" id="29845"/>
    <lineage>
        <taxon>Eukaryota</taxon>
        <taxon>Fungi</taxon>
        <taxon>Dikarya</taxon>
        <taxon>Ascomycota</taxon>
        <taxon>Pezizomycotina</taxon>
        <taxon>Eurotiomycetes</taxon>
        <taxon>Eurotiomycetidae</taxon>
        <taxon>Eurotiales</taxon>
        <taxon>Aspergillaceae</taxon>
        <taxon>Penicillium</taxon>
    </lineage>
</organism>
<name>A0A1V6S5C4_9EURO</name>
<accession>A0A1V6S5C4</accession>
<dbReference type="EMBL" id="MDYP01000007">
    <property type="protein sequence ID" value="OQE09242.1"/>
    <property type="molecule type" value="Genomic_DNA"/>
</dbReference>